<dbReference type="GO" id="GO:0008081">
    <property type="term" value="F:phosphoric diester hydrolase activity"/>
    <property type="evidence" value="ECO:0007669"/>
    <property type="project" value="TreeGrafter"/>
</dbReference>
<keyword evidence="4" id="KW-0378">Hydrolase</keyword>
<dbReference type="Pfam" id="PF03372">
    <property type="entry name" value="Exo_endo_phos"/>
    <property type="match status" value="1"/>
</dbReference>
<feature type="binding site" evidence="7">
    <location>
        <position position="242"/>
    </location>
    <ligand>
        <name>Mg(2+)</name>
        <dbReference type="ChEBI" id="CHEBI:18420"/>
        <label>1</label>
    </ligand>
</feature>
<proteinExistence type="inferred from homology"/>
<sequence length="250" mass="28777">MKFTSFNVNGVRAAMDKGLRDYLTSCDADVICLQEVKALQDQADLTFLKDYEVLWNPAVKKGYSGTAVLTRISPKTHVLGVGMPEHDNEGRVITAEFPDFYLVNVYTPNAQEQLKRLPYRLKWDADFRTYLKRLEQTKPVFSCGDFNVAHEEIDIARPKENRKNPGFSDEERASFSELLNAGFIDTFRELEKGAHHYSWWSYRANARANNVGWRIDYWLMSQALRSKLKAARIRPDIYGSDHCPVELEIG</sequence>
<feature type="binding site" evidence="7">
    <location>
        <position position="7"/>
    </location>
    <ligand>
        <name>Mg(2+)</name>
        <dbReference type="ChEBI" id="CHEBI:18420"/>
        <label>1</label>
    </ligand>
</feature>
<comment type="similarity">
    <text evidence="2">Belongs to the DNA repair enzymes AP/ExoA family.</text>
</comment>
<dbReference type="InterPro" id="IPR005135">
    <property type="entry name" value="Endo/exonuclease/phosphatase"/>
</dbReference>
<dbReference type="NCBIfam" id="TIGR00195">
    <property type="entry name" value="exoDNase_III"/>
    <property type="match status" value="1"/>
</dbReference>
<reference evidence="10 11" key="1">
    <citation type="submission" date="2018-06" db="EMBL/GenBank/DDBJ databases">
        <title>Genomic Encyclopedia of Type Strains, Phase IV (KMG-IV): sequencing the most valuable type-strain genomes for metagenomic binning, comparative biology and taxonomic classification.</title>
        <authorList>
            <person name="Goeker M."/>
        </authorList>
    </citation>
    <scope>NUCLEOTIDE SEQUENCE [LARGE SCALE GENOMIC DNA]</scope>
    <source>
        <strain evidence="10 11">DSM 25532</strain>
    </source>
</reference>
<keyword evidence="11" id="KW-1185">Reference proteome</keyword>
<evidence type="ECO:0000256" key="2">
    <source>
        <dbReference type="ARBA" id="ARBA00007092"/>
    </source>
</evidence>
<keyword evidence="5 7" id="KW-0460">Magnesium</keyword>
<feature type="domain" description="Endonuclease/exonuclease/phosphatase" evidence="9">
    <location>
        <begin position="5"/>
        <end position="242"/>
    </location>
</feature>
<protein>
    <submittedName>
        <fullName evidence="10">Exodeoxyribonuclease-3</fullName>
    </submittedName>
</protein>
<feature type="site" description="Interaction with DNA substrate" evidence="8">
    <location>
        <position position="242"/>
    </location>
</feature>
<feature type="site" description="Transition state stabilizer" evidence="8">
    <location>
        <position position="147"/>
    </location>
</feature>
<dbReference type="PROSITE" id="PS00726">
    <property type="entry name" value="AP_NUCLEASE_F1_1"/>
    <property type="match status" value="1"/>
</dbReference>
<evidence type="ECO:0000256" key="1">
    <source>
        <dbReference type="ARBA" id="ARBA00001936"/>
    </source>
</evidence>
<feature type="active site" description="Proton acceptor" evidence="6">
    <location>
        <position position="242"/>
    </location>
</feature>
<comment type="cofactor">
    <cofactor evidence="1">
        <name>Mn(2+)</name>
        <dbReference type="ChEBI" id="CHEBI:29035"/>
    </cofactor>
</comment>
<dbReference type="PANTHER" id="PTHR22748:SF6">
    <property type="entry name" value="DNA-(APURINIC OR APYRIMIDINIC SITE) ENDONUCLEASE"/>
    <property type="match status" value="1"/>
</dbReference>
<comment type="cofactor">
    <cofactor evidence="7">
        <name>Mg(2+)</name>
        <dbReference type="ChEBI" id="CHEBI:18420"/>
    </cofactor>
    <cofactor evidence="7">
        <name>Mn(2+)</name>
        <dbReference type="ChEBI" id="CHEBI:29035"/>
    </cofactor>
    <text evidence="7">Probably binds two magnesium or manganese ions per subunit.</text>
</comment>
<evidence type="ECO:0000256" key="7">
    <source>
        <dbReference type="PIRSR" id="PIRSR604808-2"/>
    </source>
</evidence>
<dbReference type="GO" id="GO:0006284">
    <property type="term" value="P:base-excision repair"/>
    <property type="evidence" value="ECO:0007669"/>
    <property type="project" value="TreeGrafter"/>
</dbReference>
<dbReference type="InterPro" id="IPR020847">
    <property type="entry name" value="AP_endonuclease_F1_BS"/>
</dbReference>
<gene>
    <name evidence="10" type="ORF">DES53_1098</name>
</gene>
<feature type="active site" evidence="6">
    <location>
        <position position="106"/>
    </location>
</feature>
<dbReference type="Gene3D" id="3.60.10.10">
    <property type="entry name" value="Endonuclease/exonuclease/phosphatase"/>
    <property type="match status" value="1"/>
</dbReference>
<dbReference type="PROSITE" id="PS00728">
    <property type="entry name" value="AP_NUCLEASE_F1_3"/>
    <property type="match status" value="1"/>
</dbReference>
<dbReference type="PANTHER" id="PTHR22748">
    <property type="entry name" value="AP ENDONUCLEASE"/>
    <property type="match status" value="1"/>
</dbReference>
<dbReference type="PROSITE" id="PS51435">
    <property type="entry name" value="AP_NUCLEASE_F1_4"/>
    <property type="match status" value="1"/>
</dbReference>
<keyword evidence="7" id="KW-0464">Manganese</keyword>
<dbReference type="RefSeq" id="WP_113960483.1">
    <property type="nucleotide sequence ID" value="NZ_QNRR01000009.1"/>
</dbReference>
<dbReference type="Proteomes" id="UP000253426">
    <property type="component" value="Unassembled WGS sequence"/>
</dbReference>
<feature type="binding site" evidence="7">
    <location>
        <position position="35"/>
    </location>
    <ligand>
        <name>Mg(2+)</name>
        <dbReference type="ChEBI" id="CHEBI:18420"/>
        <label>1</label>
    </ligand>
</feature>
<dbReference type="EMBL" id="QNRR01000009">
    <property type="protein sequence ID" value="RBP39581.1"/>
    <property type="molecule type" value="Genomic_DNA"/>
</dbReference>
<evidence type="ECO:0000256" key="3">
    <source>
        <dbReference type="ARBA" id="ARBA00022723"/>
    </source>
</evidence>
<feature type="active site" description="Proton donor/acceptor" evidence="6">
    <location>
        <position position="145"/>
    </location>
</feature>
<feature type="binding site" evidence="7">
    <location>
        <position position="241"/>
    </location>
    <ligand>
        <name>Mg(2+)</name>
        <dbReference type="ChEBI" id="CHEBI:18420"/>
        <label>1</label>
    </ligand>
</feature>
<evidence type="ECO:0000259" key="9">
    <source>
        <dbReference type="Pfam" id="PF03372"/>
    </source>
</evidence>
<dbReference type="GO" id="GO:0003677">
    <property type="term" value="F:DNA binding"/>
    <property type="evidence" value="ECO:0007669"/>
    <property type="project" value="InterPro"/>
</dbReference>
<feature type="site" description="Important for catalytic activity" evidence="8">
    <location>
        <position position="216"/>
    </location>
</feature>
<dbReference type="SUPFAM" id="SSF56219">
    <property type="entry name" value="DNase I-like"/>
    <property type="match status" value="1"/>
</dbReference>
<organism evidence="10 11">
    <name type="scientific">Roseimicrobium gellanilyticum</name>
    <dbReference type="NCBI Taxonomy" id="748857"/>
    <lineage>
        <taxon>Bacteria</taxon>
        <taxon>Pseudomonadati</taxon>
        <taxon>Verrucomicrobiota</taxon>
        <taxon>Verrucomicrobiia</taxon>
        <taxon>Verrucomicrobiales</taxon>
        <taxon>Verrucomicrobiaceae</taxon>
        <taxon>Roseimicrobium</taxon>
    </lineage>
</organism>
<dbReference type="InterPro" id="IPR036691">
    <property type="entry name" value="Endo/exonu/phosph_ase_sf"/>
</dbReference>
<comment type="caution">
    <text evidence="10">The sequence shown here is derived from an EMBL/GenBank/DDBJ whole genome shotgun (WGS) entry which is preliminary data.</text>
</comment>
<dbReference type="InterPro" id="IPR004808">
    <property type="entry name" value="AP_endonuc_1"/>
</dbReference>
<evidence type="ECO:0000256" key="8">
    <source>
        <dbReference type="PIRSR" id="PIRSR604808-3"/>
    </source>
</evidence>
<dbReference type="GO" id="GO:0046872">
    <property type="term" value="F:metal ion binding"/>
    <property type="evidence" value="ECO:0007669"/>
    <property type="project" value="UniProtKB-KW"/>
</dbReference>
<dbReference type="InterPro" id="IPR020848">
    <property type="entry name" value="AP_endonuclease_F1_CS"/>
</dbReference>
<dbReference type="NCBIfam" id="TIGR00633">
    <property type="entry name" value="xth"/>
    <property type="match status" value="1"/>
</dbReference>
<evidence type="ECO:0000256" key="5">
    <source>
        <dbReference type="ARBA" id="ARBA00022842"/>
    </source>
</evidence>
<evidence type="ECO:0000256" key="4">
    <source>
        <dbReference type="ARBA" id="ARBA00022801"/>
    </source>
</evidence>
<feature type="binding site" evidence="7">
    <location>
        <position position="145"/>
    </location>
    <ligand>
        <name>Mg(2+)</name>
        <dbReference type="ChEBI" id="CHEBI:18420"/>
        <label>1</label>
    </ligand>
</feature>
<dbReference type="GO" id="GO:0008311">
    <property type="term" value="F:double-stranded DNA 3'-5' DNA exonuclease activity"/>
    <property type="evidence" value="ECO:0007669"/>
    <property type="project" value="TreeGrafter"/>
</dbReference>
<name>A0A366HB54_9BACT</name>
<dbReference type="CDD" id="cd09087">
    <property type="entry name" value="Ape1-like_AP-endo"/>
    <property type="match status" value="1"/>
</dbReference>
<dbReference type="GO" id="GO:0003906">
    <property type="term" value="F:DNA-(apurinic or apyrimidinic site) endonuclease activity"/>
    <property type="evidence" value="ECO:0007669"/>
    <property type="project" value="TreeGrafter"/>
</dbReference>
<keyword evidence="3 7" id="KW-0479">Metal-binding</keyword>
<evidence type="ECO:0000313" key="10">
    <source>
        <dbReference type="EMBL" id="RBP39581.1"/>
    </source>
</evidence>
<dbReference type="OrthoDB" id="9803914at2"/>
<dbReference type="AlphaFoldDB" id="A0A366HB54"/>
<feature type="binding site" evidence="7">
    <location>
        <position position="147"/>
    </location>
    <ligand>
        <name>Mg(2+)</name>
        <dbReference type="ChEBI" id="CHEBI:18420"/>
        <label>1</label>
    </ligand>
</feature>
<evidence type="ECO:0000313" key="11">
    <source>
        <dbReference type="Proteomes" id="UP000253426"/>
    </source>
</evidence>
<evidence type="ECO:0000256" key="6">
    <source>
        <dbReference type="PIRSR" id="PIRSR604808-1"/>
    </source>
</evidence>
<accession>A0A366HB54</accession>